<evidence type="ECO:0000256" key="12">
    <source>
        <dbReference type="ARBA" id="ARBA00048679"/>
    </source>
</evidence>
<evidence type="ECO:0000256" key="11">
    <source>
        <dbReference type="ARBA" id="ARBA00047899"/>
    </source>
</evidence>
<keyword evidence="8 13" id="KW-0547">Nucleotide-binding</keyword>
<feature type="compositionally biased region" description="Basic and acidic residues" evidence="14">
    <location>
        <begin position="697"/>
        <end position="708"/>
    </location>
</feature>
<feature type="compositionally biased region" description="Basic and acidic residues" evidence="14">
    <location>
        <begin position="669"/>
        <end position="682"/>
    </location>
</feature>
<keyword evidence="18" id="KW-1185">Reference proteome</keyword>
<evidence type="ECO:0000256" key="14">
    <source>
        <dbReference type="SAM" id="MobiDB-lite"/>
    </source>
</evidence>
<dbReference type="STRING" id="177199.A0A420YL32"/>
<evidence type="ECO:0000256" key="6">
    <source>
        <dbReference type="ARBA" id="ARBA00022553"/>
    </source>
</evidence>
<evidence type="ECO:0000313" key="18">
    <source>
        <dbReference type="Proteomes" id="UP000275385"/>
    </source>
</evidence>
<feature type="compositionally biased region" description="Polar residues" evidence="14">
    <location>
        <begin position="1003"/>
        <end position="1021"/>
    </location>
</feature>
<dbReference type="InterPro" id="IPR028375">
    <property type="entry name" value="KA1/Ssp2_C"/>
</dbReference>
<dbReference type="GO" id="GO:0106310">
    <property type="term" value="F:protein serine kinase activity"/>
    <property type="evidence" value="ECO:0007669"/>
    <property type="project" value="RHEA"/>
</dbReference>
<dbReference type="PANTHER" id="PTHR24346">
    <property type="entry name" value="MAP/MICROTUBULE AFFINITY-REGULATING KINASE"/>
    <property type="match status" value="1"/>
</dbReference>
<feature type="compositionally biased region" description="Basic and acidic residues" evidence="14">
    <location>
        <begin position="220"/>
        <end position="238"/>
    </location>
</feature>
<keyword evidence="9 17" id="KW-0418">Kinase</keyword>
<dbReference type="CDD" id="cd14077">
    <property type="entry name" value="STKc_Kin1_2"/>
    <property type="match status" value="1"/>
</dbReference>
<dbReference type="SUPFAM" id="SSF103243">
    <property type="entry name" value="KA1-like"/>
    <property type="match status" value="1"/>
</dbReference>
<keyword evidence="6" id="KW-0597">Phosphoprotein</keyword>
<feature type="compositionally biased region" description="Basic and acidic residues" evidence="14">
    <location>
        <begin position="993"/>
        <end position="1002"/>
    </location>
</feature>
<dbReference type="SUPFAM" id="SSF56112">
    <property type="entry name" value="Protein kinase-like (PK-like)"/>
    <property type="match status" value="1"/>
</dbReference>
<keyword evidence="5" id="KW-0723">Serine/threonine-protein kinase</keyword>
<comment type="similarity">
    <text evidence="2">Belongs to the protein kinase superfamily. CAMK Ser/Thr protein kinase family. NIM1 subfamily.</text>
</comment>
<evidence type="ECO:0000256" key="3">
    <source>
        <dbReference type="ARBA" id="ARBA00012513"/>
    </source>
</evidence>
<dbReference type="PROSITE" id="PS50011">
    <property type="entry name" value="PROTEIN_KINASE_DOM"/>
    <property type="match status" value="1"/>
</dbReference>
<feature type="region of interest" description="Disordered" evidence="14">
    <location>
        <begin position="218"/>
        <end position="238"/>
    </location>
</feature>
<evidence type="ECO:0000256" key="13">
    <source>
        <dbReference type="PROSITE-ProRule" id="PRU10141"/>
    </source>
</evidence>
<dbReference type="PROSITE" id="PS00107">
    <property type="entry name" value="PROTEIN_KINASE_ATP"/>
    <property type="match status" value="1"/>
</dbReference>
<proteinExistence type="inferred from homology"/>
<feature type="binding site" evidence="13">
    <location>
        <position position="214"/>
    </location>
    <ligand>
        <name>ATP</name>
        <dbReference type="ChEBI" id="CHEBI:30616"/>
    </ligand>
</feature>
<organism evidence="17 18">
    <name type="scientific">Coniochaeta pulveracea</name>
    <dbReference type="NCBI Taxonomy" id="177199"/>
    <lineage>
        <taxon>Eukaryota</taxon>
        <taxon>Fungi</taxon>
        <taxon>Dikarya</taxon>
        <taxon>Ascomycota</taxon>
        <taxon>Pezizomycotina</taxon>
        <taxon>Sordariomycetes</taxon>
        <taxon>Sordariomycetidae</taxon>
        <taxon>Coniochaetales</taxon>
        <taxon>Coniochaetaceae</taxon>
        <taxon>Coniochaeta</taxon>
    </lineage>
</organism>
<feature type="compositionally biased region" description="Basic and acidic residues" evidence="14">
    <location>
        <begin position="837"/>
        <end position="855"/>
    </location>
</feature>
<feature type="compositionally biased region" description="Low complexity" evidence="14">
    <location>
        <begin position="158"/>
        <end position="168"/>
    </location>
</feature>
<evidence type="ECO:0000256" key="4">
    <source>
        <dbReference type="ARBA" id="ARBA00022490"/>
    </source>
</evidence>
<evidence type="ECO:0000256" key="5">
    <source>
        <dbReference type="ARBA" id="ARBA00022527"/>
    </source>
</evidence>
<feature type="compositionally biased region" description="Low complexity" evidence="14">
    <location>
        <begin position="109"/>
        <end position="119"/>
    </location>
</feature>
<gene>
    <name evidence="17" type="primary">KIN1</name>
    <name evidence="17" type="ORF">DL546_008620</name>
</gene>
<dbReference type="CDD" id="cd12121">
    <property type="entry name" value="MARK_C_like"/>
    <property type="match status" value="1"/>
</dbReference>
<feature type="region of interest" description="Disordered" evidence="14">
    <location>
        <begin position="1"/>
        <end position="183"/>
    </location>
</feature>
<evidence type="ECO:0000259" key="16">
    <source>
        <dbReference type="PROSITE" id="PS50032"/>
    </source>
</evidence>
<dbReference type="InterPro" id="IPR001772">
    <property type="entry name" value="KA1_dom"/>
</dbReference>
<dbReference type="InterPro" id="IPR008271">
    <property type="entry name" value="Ser/Thr_kinase_AS"/>
</dbReference>
<accession>A0A420YL32</accession>
<feature type="region of interest" description="Disordered" evidence="14">
    <location>
        <begin position="930"/>
        <end position="1035"/>
    </location>
</feature>
<comment type="catalytic activity">
    <reaction evidence="12">
        <text>L-seryl-[protein] + ATP = O-phospho-L-seryl-[protein] + ADP + H(+)</text>
        <dbReference type="Rhea" id="RHEA:17989"/>
        <dbReference type="Rhea" id="RHEA-COMP:9863"/>
        <dbReference type="Rhea" id="RHEA-COMP:11604"/>
        <dbReference type="ChEBI" id="CHEBI:15378"/>
        <dbReference type="ChEBI" id="CHEBI:29999"/>
        <dbReference type="ChEBI" id="CHEBI:30616"/>
        <dbReference type="ChEBI" id="CHEBI:83421"/>
        <dbReference type="ChEBI" id="CHEBI:456216"/>
        <dbReference type="EC" id="2.7.11.1"/>
    </reaction>
</comment>
<feature type="compositionally biased region" description="Low complexity" evidence="14">
    <location>
        <begin position="29"/>
        <end position="72"/>
    </location>
</feature>
<dbReference type="Pfam" id="PF00069">
    <property type="entry name" value="Pkinase"/>
    <property type="match status" value="1"/>
</dbReference>
<keyword evidence="7" id="KW-0808">Transferase</keyword>
<dbReference type="FunFam" id="1.10.510.10:FF:000333">
    <property type="entry name" value="Non-specific serine/threonine protein kinase"/>
    <property type="match status" value="1"/>
</dbReference>
<dbReference type="Gene3D" id="3.30.310.80">
    <property type="entry name" value="Kinase associated domain 1, KA1"/>
    <property type="match status" value="1"/>
</dbReference>
<evidence type="ECO:0000256" key="2">
    <source>
        <dbReference type="ARBA" id="ARBA00010791"/>
    </source>
</evidence>
<feature type="domain" description="Protein kinase" evidence="15">
    <location>
        <begin position="185"/>
        <end position="449"/>
    </location>
</feature>
<dbReference type="InterPro" id="IPR011009">
    <property type="entry name" value="Kinase-like_dom_sf"/>
</dbReference>
<feature type="compositionally biased region" description="Low complexity" evidence="14">
    <location>
        <begin position="950"/>
        <end position="961"/>
    </location>
</feature>
<feature type="compositionally biased region" description="Polar residues" evidence="14">
    <location>
        <begin position="171"/>
        <end position="183"/>
    </location>
</feature>
<evidence type="ECO:0000313" key="17">
    <source>
        <dbReference type="EMBL" id="RKU48599.1"/>
    </source>
</evidence>
<comment type="subcellular location">
    <subcellularLocation>
        <location evidence="1">Cytoplasm</location>
    </subcellularLocation>
</comment>
<feature type="domain" description="KA1" evidence="16">
    <location>
        <begin position="1039"/>
        <end position="1088"/>
    </location>
</feature>
<protein>
    <recommendedName>
        <fullName evidence="3">non-specific serine/threonine protein kinase</fullName>
        <ecNumber evidence="3">2.7.11.1</ecNumber>
    </recommendedName>
</protein>
<dbReference type="GO" id="GO:0000226">
    <property type="term" value="P:microtubule cytoskeleton organization"/>
    <property type="evidence" value="ECO:0007669"/>
    <property type="project" value="TreeGrafter"/>
</dbReference>
<keyword evidence="4" id="KW-0963">Cytoplasm</keyword>
<dbReference type="GO" id="GO:0005524">
    <property type="term" value="F:ATP binding"/>
    <property type="evidence" value="ECO:0007669"/>
    <property type="project" value="UniProtKB-UniRule"/>
</dbReference>
<feature type="compositionally biased region" description="Basic and acidic residues" evidence="14">
    <location>
        <begin position="973"/>
        <end position="983"/>
    </location>
</feature>
<feature type="region of interest" description="Disordered" evidence="14">
    <location>
        <begin position="582"/>
        <end position="886"/>
    </location>
</feature>
<dbReference type="AlphaFoldDB" id="A0A420YL32"/>
<dbReference type="PANTHER" id="PTHR24346:SF82">
    <property type="entry name" value="KP78A-RELATED"/>
    <property type="match status" value="1"/>
</dbReference>
<dbReference type="GO" id="GO:0005737">
    <property type="term" value="C:cytoplasm"/>
    <property type="evidence" value="ECO:0007669"/>
    <property type="project" value="UniProtKB-SubCell"/>
</dbReference>
<dbReference type="GO" id="GO:0035556">
    <property type="term" value="P:intracellular signal transduction"/>
    <property type="evidence" value="ECO:0007669"/>
    <property type="project" value="TreeGrafter"/>
</dbReference>
<comment type="caution">
    <text evidence="17">The sequence shown here is derived from an EMBL/GenBank/DDBJ whole genome shotgun (WGS) entry which is preliminary data.</text>
</comment>
<evidence type="ECO:0000256" key="1">
    <source>
        <dbReference type="ARBA" id="ARBA00004496"/>
    </source>
</evidence>
<evidence type="ECO:0000256" key="8">
    <source>
        <dbReference type="ARBA" id="ARBA00022741"/>
    </source>
</evidence>
<dbReference type="Gene3D" id="1.10.510.10">
    <property type="entry name" value="Transferase(Phosphotransferase) domain 1"/>
    <property type="match status" value="1"/>
</dbReference>
<dbReference type="Pfam" id="PF02149">
    <property type="entry name" value="KA1"/>
    <property type="match status" value="1"/>
</dbReference>
<keyword evidence="10 13" id="KW-0067">ATP-binding</keyword>
<evidence type="ECO:0000256" key="10">
    <source>
        <dbReference type="ARBA" id="ARBA00022840"/>
    </source>
</evidence>
<dbReference type="InterPro" id="IPR017441">
    <property type="entry name" value="Protein_kinase_ATP_BS"/>
</dbReference>
<feature type="compositionally biased region" description="Basic and acidic residues" evidence="14">
    <location>
        <begin position="877"/>
        <end position="886"/>
    </location>
</feature>
<comment type="catalytic activity">
    <reaction evidence="11">
        <text>L-threonyl-[protein] + ATP = O-phospho-L-threonyl-[protein] + ADP + H(+)</text>
        <dbReference type="Rhea" id="RHEA:46608"/>
        <dbReference type="Rhea" id="RHEA-COMP:11060"/>
        <dbReference type="Rhea" id="RHEA-COMP:11605"/>
        <dbReference type="ChEBI" id="CHEBI:15378"/>
        <dbReference type="ChEBI" id="CHEBI:30013"/>
        <dbReference type="ChEBI" id="CHEBI:30616"/>
        <dbReference type="ChEBI" id="CHEBI:61977"/>
        <dbReference type="ChEBI" id="CHEBI:456216"/>
        <dbReference type="EC" id="2.7.11.1"/>
    </reaction>
</comment>
<dbReference type="OrthoDB" id="1928777at2759"/>
<dbReference type="InterPro" id="IPR000719">
    <property type="entry name" value="Prot_kinase_dom"/>
</dbReference>
<sequence length="1088" mass="119275">MSTAISAGSEAAQRPPTSSRGPPASYGLPTRSQSTRSRPPTSAAPSAGGATPPHRTASQHHTSSSSRQPSSSGRPVQDILPHEEYANETTNVAAARHQSKRSSSRDRPPTSSRPDSSSQPHRRTSQRSSHSRGNPEMATTTVANNAGPGPVSQGVPDARTAAVAAGAAKPQSRSRTTIPTQSGKWLLGKTIGAGSMGKVKLAKKEDSNETVACKIIPRVTPDDGTHSRAERERADQSKEIRTAREAAIVTLLSHPHICGLRDVVRTNYHWYMLFEYVNGGQMLDYIISHGKLKEKQARKFSRQIASALDYCHRNSIVHRDLKIENILISKTGDIKIIDFGLSNLFAPRGHLKTFCGSLYFAAPELLQARAYTGPEVDIWSFGIVLYVLVCGKVPFDDQSMPALHAKIKKGVVDYPSWLSSECKHLLSRMLVTDPKLRATMQEVMCHPWMTKGYNGPPENFLPHREPLALPLDNDVIAAMTGFNFGPPEAIRAQLMRTIESEEYQRAVRLYQKEKDLPQPARDAEKKRGFGFDFYKRRNSGNSRDTLTAPSTEGLPMGTDPLNAFSPLISIYYLVREKQERDRLEQQGAAAAPAPSTPAAPAPPIIQKEAPVELPPPPAAHTNASTYEMPGEKSGGRTRPRARTHGEDDAPQEQTKSNALLSPSAAAHPQESHHSDSNAKKEGAAAGFLRRLSTRRRKEPERLDKDRSRPPAVHVPPAPATPSETSGSLRKSFSIRRTRRDPEEPPVPRIRSGSSQPQHSDLLAPPQSAGSHAQSFRKGLGRSTSVNSAEFHRRRNDAAILSGLDQSSPAVPEKPAEARTALQNNRSMSMRAKSLGHARRESIQARRARREAESRGEPGPVPEETDAELGEHSGVSTDKLDAREDPDLAKPVFLKGLFSVSTTSTKPVPEIRADLKRVLRQLGVDYTEIRGGFSCRHSPSIDMKKGDINRSGSPSGFGPQSPGRERRRFSFGGNRDRESRENERLSTTPRTPGKGRDRYDDGSYSHSDLSEDSVTGENGGESSSRRVAAGETRTNVRDDGVDGSMVLDFEIFVVKVPVISLHGIQFKRVSGNTWQYKNMADQILRELRL</sequence>
<dbReference type="PROSITE" id="PS00108">
    <property type="entry name" value="PROTEIN_KINASE_ST"/>
    <property type="match status" value="1"/>
</dbReference>
<dbReference type="EC" id="2.7.11.1" evidence="3"/>
<feature type="compositionally biased region" description="Polar residues" evidence="14">
    <location>
        <begin position="651"/>
        <end position="660"/>
    </location>
</feature>
<evidence type="ECO:0000256" key="7">
    <source>
        <dbReference type="ARBA" id="ARBA00022679"/>
    </source>
</evidence>
<dbReference type="PROSITE" id="PS50032">
    <property type="entry name" value="KA1"/>
    <property type="match status" value="1"/>
</dbReference>
<dbReference type="EMBL" id="QVQW01000004">
    <property type="protein sequence ID" value="RKU48599.1"/>
    <property type="molecule type" value="Genomic_DNA"/>
</dbReference>
<dbReference type="SMART" id="SM00220">
    <property type="entry name" value="S_TKc"/>
    <property type="match status" value="1"/>
</dbReference>
<dbReference type="Proteomes" id="UP000275385">
    <property type="component" value="Unassembled WGS sequence"/>
</dbReference>
<name>A0A420YL32_9PEZI</name>
<dbReference type="GO" id="GO:0004674">
    <property type="term" value="F:protein serine/threonine kinase activity"/>
    <property type="evidence" value="ECO:0007669"/>
    <property type="project" value="UniProtKB-KW"/>
</dbReference>
<dbReference type="GO" id="GO:0071944">
    <property type="term" value="C:cell periphery"/>
    <property type="evidence" value="ECO:0007669"/>
    <property type="project" value="UniProtKB-ARBA"/>
</dbReference>
<evidence type="ECO:0000259" key="15">
    <source>
        <dbReference type="PROSITE" id="PS50011"/>
    </source>
</evidence>
<feature type="compositionally biased region" description="Polar residues" evidence="14">
    <location>
        <begin position="539"/>
        <end position="550"/>
    </location>
</feature>
<evidence type="ECO:0000256" key="9">
    <source>
        <dbReference type="ARBA" id="ARBA00022777"/>
    </source>
</evidence>
<feature type="region of interest" description="Disordered" evidence="14">
    <location>
        <begin position="533"/>
        <end position="559"/>
    </location>
</feature>
<reference evidence="17 18" key="1">
    <citation type="submission" date="2018-08" db="EMBL/GenBank/DDBJ databases">
        <title>Draft genome of the lignicolous fungus Coniochaeta pulveracea.</title>
        <authorList>
            <person name="Borstlap C.J."/>
            <person name="De Witt R.N."/>
            <person name="Botha A."/>
            <person name="Volschenk H."/>
        </authorList>
    </citation>
    <scope>NUCLEOTIDE SEQUENCE [LARGE SCALE GENOMIC DNA]</scope>
    <source>
        <strain evidence="17 18">CAB683</strain>
    </source>
</reference>
<feature type="compositionally biased region" description="Pro residues" evidence="14">
    <location>
        <begin position="594"/>
        <end position="603"/>
    </location>
</feature>